<feature type="transmembrane region" description="Helical" evidence="1">
    <location>
        <begin position="19"/>
        <end position="37"/>
    </location>
</feature>
<name>X6LWY0_RETFI</name>
<dbReference type="Proteomes" id="UP000023152">
    <property type="component" value="Unassembled WGS sequence"/>
</dbReference>
<evidence type="ECO:0000313" key="3">
    <source>
        <dbReference type="Proteomes" id="UP000023152"/>
    </source>
</evidence>
<evidence type="ECO:0000256" key="1">
    <source>
        <dbReference type="SAM" id="Phobius"/>
    </source>
</evidence>
<keyword evidence="1" id="KW-0812">Transmembrane</keyword>
<organism evidence="2 3">
    <name type="scientific">Reticulomyxa filosa</name>
    <dbReference type="NCBI Taxonomy" id="46433"/>
    <lineage>
        <taxon>Eukaryota</taxon>
        <taxon>Sar</taxon>
        <taxon>Rhizaria</taxon>
        <taxon>Retaria</taxon>
        <taxon>Foraminifera</taxon>
        <taxon>Monothalamids</taxon>
        <taxon>Reticulomyxidae</taxon>
        <taxon>Reticulomyxa</taxon>
    </lineage>
</organism>
<protein>
    <submittedName>
        <fullName evidence="2">Uncharacterized protein</fullName>
    </submittedName>
</protein>
<feature type="transmembrane region" description="Helical" evidence="1">
    <location>
        <begin position="104"/>
        <end position="129"/>
    </location>
</feature>
<proteinExistence type="predicted"/>
<dbReference type="EMBL" id="ASPP01027156">
    <property type="protein sequence ID" value="ETO06418.1"/>
    <property type="molecule type" value="Genomic_DNA"/>
</dbReference>
<reference evidence="2 3" key="1">
    <citation type="journal article" date="2013" name="Curr. Biol.">
        <title>The Genome of the Foraminiferan Reticulomyxa filosa.</title>
        <authorList>
            <person name="Glockner G."/>
            <person name="Hulsmann N."/>
            <person name="Schleicher M."/>
            <person name="Noegel A.A."/>
            <person name="Eichinger L."/>
            <person name="Gallinger C."/>
            <person name="Pawlowski J."/>
            <person name="Sierra R."/>
            <person name="Euteneuer U."/>
            <person name="Pillet L."/>
            <person name="Moustafa A."/>
            <person name="Platzer M."/>
            <person name="Groth M."/>
            <person name="Szafranski K."/>
            <person name="Schliwa M."/>
        </authorList>
    </citation>
    <scope>NUCLEOTIDE SEQUENCE [LARGE SCALE GENOMIC DNA]</scope>
</reference>
<dbReference type="AlphaFoldDB" id="X6LWY0"/>
<feature type="transmembrane region" description="Helical" evidence="1">
    <location>
        <begin position="49"/>
        <end position="70"/>
    </location>
</feature>
<evidence type="ECO:0000313" key="2">
    <source>
        <dbReference type="EMBL" id="ETO06418.1"/>
    </source>
</evidence>
<gene>
    <name evidence="2" type="ORF">RFI_30978</name>
</gene>
<keyword evidence="1" id="KW-0472">Membrane</keyword>
<keyword evidence="3" id="KW-1185">Reference proteome</keyword>
<sequence>LHHSEFIDNFGIQEELVQLGHWLIFLYLLCVISLTVFRNNEQLQQKQTILQYTVSLGCFIAVLISTRGVMTTQDALLRAHKMAKNRRFSSFFKTRHKKSSHLPIFASAGFFHIRVFISFFLLYICIYAFTLNKRRNEETNKNPHCKSTTQCVLLCVNIDRHEDARYAMMSKYEEDYEEAKSQSADDIEETEEHSQPLTNIYNTVIYQCVCVFSFLISFVERFHIDAKKLIFVIASTYIYKIMHTIGVSERKKSNHTTFTYGSVIGADAKEATDSEKYRKRSNSDAKSDTEILLTSIVHPQTKRRSPLRFWANKAKFCSLFQYIFFVIEKC</sequence>
<keyword evidence="1" id="KW-1133">Transmembrane helix</keyword>
<comment type="caution">
    <text evidence="2">The sequence shown here is derived from an EMBL/GenBank/DDBJ whole genome shotgun (WGS) entry which is preliminary data.</text>
</comment>
<feature type="non-terminal residue" evidence="2">
    <location>
        <position position="1"/>
    </location>
</feature>
<accession>X6LWY0</accession>